<keyword evidence="7" id="KW-1185">Reference proteome</keyword>
<dbReference type="PANTHER" id="PTHR11103">
    <property type="entry name" value="SLR1189 PROTEIN"/>
    <property type="match status" value="1"/>
</dbReference>
<organism evidence="6 7">
    <name type="scientific">Marinobacter maroccanus</name>
    <dbReference type="NCBI Taxonomy" id="2055143"/>
    <lineage>
        <taxon>Bacteria</taxon>
        <taxon>Pseudomonadati</taxon>
        <taxon>Pseudomonadota</taxon>
        <taxon>Gammaproteobacteria</taxon>
        <taxon>Pseudomonadales</taxon>
        <taxon>Marinobacteraceae</taxon>
        <taxon>Marinobacter</taxon>
    </lineage>
</organism>
<accession>A0A2S5Z744</accession>
<dbReference type="PANTHER" id="PTHR11103:SF18">
    <property type="entry name" value="SLR1189 PROTEIN"/>
    <property type="match status" value="1"/>
</dbReference>
<name>A0A2S5Z744_9GAMM</name>
<proteinExistence type="predicted"/>
<dbReference type="GO" id="GO:0008168">
    <property type="term" value="F:methyltransferase activity"/>
    <property type="evidence" value="ECO:0007669"/>
    <property type="project" value="UniProtKB-UniRule"/>
</dbReference>
<feature type="domain" description="Hcy-binding" evidence="5">
    <location>
        <begin position="1"/>
        <end position="286"/>
    </location>
</feature>
<feature type="binding site" evidence="3 4">
    <location>
        <position position="272"/>
    </location>
    <ligand>
        <name>Zn(2+)</name>
        <dbReference type="ChEBI" id="CHEBI:29105"/>
    </ligand>
</feature>
<feature type="binding site" evidence="3 4">
    <location>
        <position position="200"/>
    </location>
    <ligand>
        <name>Zn(2+)</name>
        <dbReference type="ChEBI" id="CHEBI:29105"/>
    </ligand>
</feature>
<dbReference type="EMBL" id="PSSX01000016">
    <property type="protein sequence ID" value="PPI83206.1"/>
    <property type="molecule type" value="Genomic_DNA"/>
</dbReference>
<keyword evidence="3 4" id="KW-0862">Zinc</keyword>
<dbReference type="AlphaFoldDB" id="A0A2S5Z744"/>
<dbReference type="PIRSF" id="PIRSF037505">
    <property type="entry name" value="Betaine_HMT"/>
    <property type="match status" value="1"/>
</dbReference>
<dbReference type="OrthoDB" id="9803687at2"/>
<evidence type="ECO:0000256" key="4">
    <source>
        <dbReference type="PROSITE-ProRule" id="PRU00333"/>
    </source>
</evidence>
<comment type="caution">
    <text evidence="6">The sequence shown here is derived from an EMBL/GenBank/DDBJ whole genome shotgun (WGS) entry which is preliminary data.</text>
</comment>
<dbReference type="GO" id="GO:0032259">
    <property type="term" value="P:methylation"/>
    <property type="evidence" value="ECO:0007669"/>
    <property type="project" value="UniProtKB-KW"/>
</dbReference>
<dbReference type="InterPro" id="IPR017226">
    <property type="entry name" value="BHMT-like"/>
</dbReference>
<sequence>MKSVALLDGGLGQEIYRRAMNVTSLLWSVAVMREQPDVVTDVHADFIRAGARTLTLNTYAATPTRLAREGLGDEIGAIHQRAFEVLERAIALTGADVDIAGCLPPLVGSYRSQPARTFEDLKSEFDILVKLQGGADVFLIETMTNSLEASAACAAAGESGKPFGVAFRLETDGKLRSGETLAEAVEAVKPFGPTAILLNCCDPEVISQAMPELAGLFPLTGGYANAFKTVEPMASGALVDELEARPDVSPGVYALQVKQWLEDGAGVVGGCCEITPEHISHLADVLTGEFNLVRFSELARS</sequence>
<dbReference type="SUPFAM" id="SSF82282">
    <property type="entry name" value="Homocysteine S-methyltransferase"/>
    <property type="match status" value="1"/>
</dbReference>
<feature type="binding site" evidence="3 4">
    <location>
        <position position="271"/>
    </location>
    <ligand>
        <name>Zn(2+)</name>
        <dbReference type="ChEBI" id="CHEBI:29105"/>
    </ligand>
</feature>
<evidence type="ECO:0000256" key="1">
    <source>
        <dbReference type="ARBA" id="ARBA00022603"/>
    </source>
</evidence>
<dbReference type="GO" id="GO:0008270">
    <property type="term" value="F:zinc ion binding"/>
    <property type="evidence" value="ECO:0007669"/>
    <property type="project" value="InterPro"/>
</dbReference>
<keyword evidence="3 4" id="KW-0479">Metal-binding</keyword>
<evidence type="ECO:0000313" key="7">
    <source>
        <dbReference type="Proteomes" id="UP000239917"/>
    </source>
</evidence>
<dbReference type="Proteomes" id="UP000239917">
    <property type="component" value="Unassembled WGS sequence"/>
</dbReference>
<dbReference type="Pfam" id="PF02574">
    <property type="entry name" value="S-methyl_trans"/>
    <property type="match status" value="1"/>
</dbReference>
<evidence type="ECO:0000256" key="2">
    <source>
        <dbReference type="ARBA" id="ARBA00022679"/>
    </source>
</evidence>
<protein>
    <submittedName>
        <fullName evidence="6">Homocysteine S-methyltransferase family protein</fullName>
    </submittedName>
</protein>
<dbReference type="GO" id="GO:0009086">
    <property type="term" value="P:methionine biosynthetic process"/>
    <property type="evidence" value="ECO:0007669"/>
    <property type="project" value="InterPro"/>
</dbReference>
<keyword evidence="2 4" id="KW-0808">Transferase</keyword>
<evidence type="ECO:0000256" key="3">
    <source>
        <dbReference type="PIRSR" id="PIRSR037505-2"/>
    </source>
</evidence>
<evidence type="ECO:0000259" key="5">
    <source>
        <dbReference type="PROSITE" id="PS50970"/>
    </source>
</evidence>
<dbReference type="RefSeq" id="WP_104322774.1">
    <property type="nucleotide sequence ID" value="NZ_PSSX01000016.1"/>
</dbReference>
<dbReference type="InterPro" id="IPR003726">
    <property type="entry name" value="HCY_dom"/>
</dbReference>
<dbReference type="PROSITE" id="PS50970">
    <property type="entry name" value="HCY"/>
    <property type="match status" value="1"/>
</dbReference>
<gene>
    <name evidence="6" type="ORF">KEHDKFFH_15640</name>
</gene>
<comment type="cofactor">
    <cofactor evidence="3">
        <name>Zn(2+)</name>
        <dbReference type="ChEBI" id="CHEBI:29105"/>
    </cofactor>
    <text evidence="3">Binds 1 zinc ion per subunit.</text>
</comment>
<evidence type="ECO:0000313" key="6">
    <source>
        <dbReference type="EMBL" id="PPI83206.1"/>
    </source>
</evidence>
<keyword evidence="1 4" id="KW-0489">Methyltransferase</keyword>
<dbReference type="InterPro" id="IPR036589">
    <property type="entry name" value="HCY_dom_sf"/>
</dbReference>
<reference evidence="6 7" key="1">
    <citation type="submission" date="2018-01" db="EMBL/GenBank/DDBJ databases">
        <title>Complete genome sequences of the type strains of Marinobacter flavimaris and Marinobacter maroccanus.</title>
        <authorList>
            <person name="Palau M."/>
            <person name="Boujida N."/>
            <person name="Manresa A."/>
            <person name="Minana-Galbis D."/>
        </authorList>
    </citation>
    <scope>NUCLEOTIDE SEQUENCE [LARGE SCALE GENOMIC DNA]</scope>
    <source>
        <strain evidence="6 7">N4</strain>
    </source>
</reference>
<dbReference type="Gene3D" id="3.20.20.330">
    <property type="entry name" value="Homocysteine-binding-like domain"/>
    <property type="match status" value="1"/>
</dbReference>